<dbReference type="GO" id="GO:0003677">
    <property type="term" value="F:DNA binding"/>
    <property type="evidence" value="ECO:0007669"/>
    <property type="project" value="UniProtKB-KW"/>
</dbReference>
<gene>
    <name evidence="6" type="primary">copY</name>
    <name evidence="6" type="ORF">LMUP508_01662</name>
    <name evidence="5" type="ORF">LX03_08740</name>
</gene>
<dbReference type="NCBIfam" id="TIGR02698">
    <property type="entry name" value="CopY_TcrY"/>
    <property type="match status" value="1"/>
</dbReference>
<evidence type="ECO:0000313" key="5">
    <source>
        <dbReference type="EMBL" id="KGL66440.1"/>
    </source>
</evidence>
<organism evidence="5 7">
    <name type="scientific">Limosilactobacillus mucosae</name>
    <name type="common">Lactobacillus mucosae</name>
    <dbReference type="NCBI Taxonomy" id="97478"/>
    <lineage>
        <taxon>Bacteria</taxon>
        <taxon>Bacillati</taxon>
        <taxon>Bacillota</taxon>
        <taxon>Bacilli</taxon>
        <taxon>Lactobacillales</taxon>
        <taxon>Lactobacillaceae</taxon>
        <taxon>Limosilactobacillus</taxon>
    </lineage>
</organism>
<comment type="similarity">
    <text evidence="1">Belongs to the BlaI transcriptional regulatory family.</text>
</comment>
<keyword evidence="2" id="KW-0805">Transcription regulation</keyword>
<dbReference type="GeneID" id="57114000"/>
<sequence length="142" mass="15949">MENSITPAEWQVMRVAWTLKHVTSTQMIEILQGKVAWKPATVKTLLRRLVQKGALKTTRVGRAFVYEPCVEEQPTMNEAADDLFDNLCDMHVGKTLAHVIERATLSQADIRQLQELLTQKAAVAPVEVPCDCVPGMRCEDMN</sequence>
<keyword evidence="5" id="KW-0328">Glycosyltransferase</keyword>
<name>A0A099YD34_LIMMU</name>
<dbReference type="Gene3D" id="1.10.10.10">
    <property type="entry name" value="Winged helix-like DNA-binding domain superfamily/Winged helix DNA-binding domain"/>
    <property type="match status" value="1"/>
</dbReference>
<dbReference type="InterPro" id="IPR014071">
    <property type="entry name" value="Cu_transp_CopY/TcrY"/>
</dbReference>
<dbReference type="GO" id="GO:0016757">
    <property type="term" value="F:glycosyltransferase activity"/>
    <property type="evidence" value="ECO:0007669"/>
    <property type="project" value="UniProtKB-KW"/>
</dbReference>
<proteinExistence type="inferred from homology"/>
<evidence type="ECO:0000313" key="6">
    <source>
        <dbReference type="EMBL" id="VTZ92309.1"/>
    </source>
</evidence>
<evidence type="ECO:0000313" key="7">
    <source>
        <dbReference type="Proteomes" id="UP000030001"/>
    </source>
</evidence>
<dbReference type="InterPro" id="IPR005650">
    <property type="entry name" value="BlaI_family"/>
</dbReference>
<evidence type="ECO:0000256" key="4">
    <source>
        <dbReference type="ARBA" id="ARBA00023163"/>
    </source>
</evidence>
<dbReference type="RefSeq" id="WP_033935354.1">
    <property type="nucleotide sequence ID" value="NZ_CABFNH010000027.1"/>
</dbReference>
<dbReference type="InterPro" id="IPR036390">
    <property type="entry name" value="WH_DNA-bd_sf"/>
</dbReference>
<keyword evidence="3" id="KW-0238">DNA-binding</keyword>
<dbReference type="EMBL" id="JROC01000036">
    <property type="protein sequence ID" value="KGL66440.1"/>
    <property type="molecule type" value="Genomic_DNA"/>
</dbReference>
<evidence type="ECO:0000256" key="1">
    <source>
        <dbReference type="ARBA" id="ARBA00011046"/>
    </source>
</evidence>
<reference evidence="5 7" key="1">
    <citation type="submission" date="2014-09" db="EMBL/GenBank/DDBJ databases">
        <title>Lactobacillus mucosae CRL573 Genome Sequencing.</title>
        <authorList>
            <person name="Bleckwedel J."/>
            <person name="Teran L.C."/>
            <person name="Bonacina J."/>
            <person name="Saavedra L."/>
            <person name="Mozzi F.B."/>
            <person name="Raya R.R."/>
        </authorList>
    </citation>
    <scope>NUCLEOTIDE SEQUENCE [LARGE SCALE GENOMIC DNA]</scope>
    <source>
        <strain evidence="5 7">CRL573</strain>
    </source>
</reference>
<dbReference type="PIRSF" id="PIRSF019455">
    <property type="entry name" value="CopR_AtkY"/>
    <property type="match status" value="1"/>
</dbReference>
<accession>A0A099YD34</accession>
<evidence type="ECO:0000256" key="3">
    <source>
        <dbReference type="ARBA" id="ARBA00023125"/>
    </source>
</evidence>
<protein>
    <submittedName>
        <fullName evidence="6">Transcriptional repressor CopY</fullName>
    </submittedName>
    <submittedName>
        <fullName evidence="5">Uracil phosphoribosyltransferase</fullName>
    </submittedName>
</protein>
<dbReference type="GO" id="GO:0045892">
    <property type="term" value="P:negative regulation of DNA-templated transcription"/>
    <property type="evidence" value="ECO:0007669"/>
    <property type="project" value="InterPro"/>
</dbReference>
<dbReference type="SUPFAM" id="SSF46785">
    <property type="entry name" value="Winged helix' DNA-binding domain"/>
    <property type="match status" value="1"/>
</dbReference>
<keyword evidence="4" id="KW-0804">Transcription</keyword>
<evidence type="ECO:0000256" key="2">
    <source>
        <dbReference type="ARBA" id="ARBA00023015"/>
    </source>
</evidence>
<dbReference type="InterPro" id="IPR036388">
    <property type="entry name" value="WH-like_DNA-bd_sf"/>
</dbReference>
<dbReference type="AlphaFoldDB" id="A0A099YD34"/>
<dbReference type="Proteomes" id="UP000030001">
    <property type="component" value="Unassembled WGS sequence"/>
</dbReference>
<dbReference type="EMBL" id="CABFNH010000027">
    <property type="protein sequence ID" value="VTZ92309.1"/>
    <property type="molecule type" value="Genomic_DNA"/>
</dbReference>
<evidence type="ECO:0000313" key="8">
    <source>
        <dbReference type="Proteomes" id="UP000365705"/>
    </source>
</evidence>
<dbReference type="Pfam" id="PF03965">
    <property type="entry name" value="Penicillinase_R"/>
    <property type="match status" value="1"/>
</dbReference>
<reference evidence="6 8" key="2">
    <citation type="submission" date="2019-06" db="EMBL/GenBank/DDBJ databases">
        <authorList>
            <person name="Rodrigo-Torres L."/>
            <person name="Arahal R. D."/>
            <person name="Lucena T."/>
        </authorList>
    </citation>
    <scope>NUCLEOTIDE SEQUENCE [LARGE SCALE GENOMIC DNA]</scope>
    <source>
        <strain evidence="6 8">INIA P508</strain>
    </source>
</reference>
<keyword evidence="5" id="KW-0808">Transferase</keyword>
<dbReference type="Proteomes" id="UP000365705">
    <property type="component" value="Unassembled WGS sequence"/>
</dbReference>